<dbReference type="Proteomes" id="UP000747399">
    <property type="component" value="Unassembled WGS sequence"/>
</dbReference>
<sequence>MHEHRFARRRFIRQVLELGTQYPHILLHLYIVHRRNFKASATSTFVPYEPYASPGQVLKAVNGRPANDYNNKKRTWRPNKDAVWKACAAKSVKAWEENIKPGLVAAYDPFMAHGDNYSTQLETSLRAAGVPEAMLIDLVVGVSDTFHTSTKILQAAGVPLDAVVKQAYGAGAPEVRNDFSMEGDPQQQCKPKQHKQQPPTEPQDVGIRQVLQPPKAPQQGLQIGGAIYARRGQVVGGDAHLLRPAGMNARRDSNQPQQASNAKMSALEEEDPSDEDAASPTMSGSDETVVFGEQEGDCAAKNEGKGGSCMWAWDGAWMGTI</sequence>
<gene>
    <name evidence="2" type="ORF">Vafri_15930</name>
</gene>
<accession>A0A8J4F959</accession>
<feature type="compositionally biased region" description="Acidic residues" evidence="1">
    <location>
        <begin position="267"/>
        <end position="277"/>
    </location>
</feature>
<proteinExistence type="predicted"/>
<dbReference type="AlphaFoldDB" id="A0A8J4F959"/>
<evidence type="ECO:0000313" key="2">
    <source>
        <dbReference type="EMBL" id="GIL61522.1"/>
    </source>
</evidence>
<comment type="caution">
    <text evidence="2">The sequence shown here is derived from an EMBL/GenBank/DDBJ whole genome shotgun (WGS) entry which is preliminary data.</text>
</comment>
<evidence type="ECO:0000256" key="1">
    <source>
        <dbReference type="SAM" id="MobiDB-lite"/>
    </source>
</evidence>
<evidence type="ECO:0000313" key="3">
    <source>
        <dbReference type="Proteomes" id="UP000747399"/>
    </source>
</evidence>
<feature type="region of interest" description="Disordered" evidence="1">
    <location>
        <begin position="247"/>
        <end position="287"/>
    </location>
</feature>
<dbReference type="EMBL" id="BNCO01000045">
    <property type="protein sequence ID" value="GIL61516.1"/>
    <property type="molecule type" value="Genomic_DNA"/>
</dbReference>
<dbReference type="EMBL" id="BNCO01000045">
    <property type="protein sequence ID" value="GIL61522.1"/>
    <property type="molecule type" value="Genomic_DNA"/>
</dbReference>
<feature type="compositionally biased region" description="Polar residues" evidence="1">
    <location>
        <begin position="254"/>
        <end position="263"/>
    </location>
</feature>
<feature type="region of interest" description="Disordered" evidence="1">
    <location>
        <begin position="177"/>
        <end position="203"/>
    </location>
</feature>
<name>A0A8J4F959_9CHLO</name>
<reference evidence="2" key="1">
    <citation type="journal article" date="2021" name="Proc. Natl. Acad. Sci. U.S.A.">
        <title>Three genomes in the algal genus Volvox reveal the fate of a haploid sex-determining region after a transition to homothallism.</title>
        <authorList>
            <person name="Yamamoto K."/>
            <person name="Hamaji T."/>
            <person name="Kawai-Toyooka H."/>
            <person name="Matsuzaki R."/>
            <person name="Takahashi F."/>
            <person name="Nishimura Y."/>
            <person name="Kawachi M."/>
            <person name="Noguchi H."/>
            <person name="Minakuchi Y."/>
            <person name="Umen J.G."/>
            <person name="Toyoda A."/>
            <person name="Nozaki H."/>
        </authorList>
    </citation>
    <scope>NUCLEOTIDE SEQUENCE</scope>
    <source>
        <strain evidence="2">NIES-3780</strain>
    </source>
</reference>
<protein>
    <submittedName>
        <fullName evidence="2">Uncharacterized protein</fullName>
    </submittedName>
</protein>
<keyword evidence="3" id="KW-1185">Reference proteome</keyword>
<organism evidence="2 3">
    <name type="scientific">Volvox africanus</name>
    <dbReference type="NCBI Taxonomy" id="51714"/>
    <lineage>
        <taxon>Eukaryota</taxon>
        <taxon>Viridiplantae</taxon>
        <taxon>Chlorophyta</taxon>
        <taxon>core chlorophytes</taxon>
        <taxon>Chlorophyceae</taxon>
        <taxon>CS clade</taxon>
        <taxon>Chlamydomonadales</taxon>
        <taxon>Volvocaceae</taxon>
        <taxon>Volvox</taxon>
    </lineage>
</organism>